<accession>A0A1H4G8E1</accession>
<reference evidence="2 3" key="1">
    <citation type="submission" date="2016-10" db="EMBL/GenBank/DDBJ databases">
        <authorList>
            <person name="de Groot N.N."/>
        </authorList>
    </citation>
    <scope>NUCLEOTIDE SEQUENCE [LARGE SCALE GENOMIC DNA]</scope>
    <source>
        <strain evidence="2 3">CCM7597</strain>
    </source>
</reference>
<evidence type="ECO:0000313" key="2">
    <source>
        <dbReference type="EMBL" id="SEB05859.1"/>
    </source>
</evidence>
<feature type="signal peptide" evidence="1">
    <location>
        <begin position="1"/>
        <end position="25"/>
    </location>
</feature>
<dbReference type="PROSITE" id="PS51257">
    <property type="entry name" value="PROKAR_LIPOPROTEIN"/>
    <property type="match status" value="1"/>
</dbReference>
<keyword evidence="3" id="KW-1185">Reference proteome</keyword>
<dbReference type="EMBL" id="FNQR01000014">
    <property type="protein sequence ID" value="SEB05859.1"/>
    <property type="molecule type" value="Genomic_DNA"/>
</dbReference>
<gene>
    <name evidence="2" type="ORF">SAMN05421743_11494</name>
</gene>
<organism evidence="2 3">
    <name type="scientific">Thalassobacillus cyri</name>
    <dbReference type="NCBI Taxonomy" id="571932"/>
    <lineage>
        <taxon>Bacteria</taxon>
        <taxon>Bacillati</taxon>
        <taxon>Bacillota</taxon>
        <taxon>Bacilli</taxon>
        <taxon>Bacillales</taxon>
        <taxon>Bacillaceae</taxon>
        <taxon>Thalassobacillus</taxon>
    </lineage>
</organism>
<evidence type="ECO:0000256" key="1">
    <source>
        <dbReference type="SAM" id="SignalP"/>
    </source>
</evidence>
<feature type="chain" id="PRO_5011547412" evidence="1">
    <location>
        <begin position="26"/>
        <end position="74"/>
    </location>
</feature>
<dbReference type="AlphaFoldDB" id="A0A1H4G8E1"/>
<evidence type="ECO:0000313" key="3">
    <source>
        <dbReference type="Proteomes" id="UP000198584"/>
    </source>
</evidence>
<sequence>MMNFRFLLFALTLICFLSIMGCSDINDTDEKVDNDNEVKEVSNNEELDGSSGDAIPKPPSLTVYVGVLSYKIHT</sequence>
<proteinExistence type="predicted"/>
<protein>
    <submittedName>
        <fullName evidence="2">Uncharacterized protein</fullName>
    </submittedName>
</protein>
<keyword evidence="1" id="KW-0732">Signal</keyword>
<name>A0A1H4G8E1_9BACI</name>
<dbReference type="Proteomes" id="UP000198584">
    <property type="component" value="Unassembled WGS sequence"/>
</dbReference>
<dbReference type="STRING" id="571932.SAMN05421743_11494"/>